<accession>A0A086KUS3</accession>
<dbReference type="SMR" id="A0A086KUS3"/>
<feature type="compositionally biased region" description="Basic and acidic residues" evidence="6">
    <location>
        <begin position="219"/>
        <end position="234"/>
    </location>
</feature>
<evidence type="ECO:0000256" key="3">
    <source>
        <dbReference type="ARBA" id="ARBA00022741"/>
    </source>
</evidence>
<proteinExistence type="inferred from homology"/>
<dbReference type="SUPFAM" id="SSF55060">
    <property type="entry name" value="GHMP Kinase, C-terminal domain"/>
    <property type="match status" value="1"/>
</dbReference>
<protein>
    <submittedName>
        <fullName evidence="10">GHMP kinase, N-terminal domain-containing protein</fullName>
        <ecNumber evidence="10">2.7.1.157</ecNumber>
    </submittedName>
</protein>
<dbReference type="PROSITE" id="PS00106">
    <property type="entry name" value="GALACTOKINASE"/>
    <property type="match status" value="1"/>
</dbReference>
<dbReference type="EC" id="2.7.1.157" evidence="10"/>
<dbReference type="PANTHER" id="PTHR10457:SF7">
    <property type="entry name" value="GALACTOKINASE-RELATED"/>
    <property type="match status" value="1"/>
</dbReference>
<dbReference type="PROSITE" id="PS00627">
    <property type="entry name" value="GHMP_KINASES_ATP"/>
    <property type="match status" value="1"/>
</dbReference>
<dbReference type="OrthoDB" id="275179at2759"/>
<dbReference type="PANTHER" id="PTHR10457">
    <property type="entry name" value="MEVALONATE KINASE/GALACTOKINASE"/>
    <property type="match status" value="1"/>
</dbReference>
<dbReference type="InterPro" id="IPR013750">
    <property type="entry name" value="GHMP_kinase_C_dom"/>
</dbReference>
<keyword evidence="2 10" id="KW-0808">Transferase</keyword>
<gene>
    <name evidence="10" type="ORF">TGDOM2_229780</name>
</gene>
<dbReference type="InterPro" id="IPR014721">
    <property type="entry name" value="Ribsml_uS5_D2-typ_fold_subgr"/>
</dbReference>
<name>A0A086KUS3_TOXGO</name>
<evidence type="ECO:0000259" key="9">
    <source>
        <dbReference type="Pfam" id="PF10509"/>
    </source>
</evidence>
<keyword evidence="4 10" id="KW-0418">Kinase</keyword>
<evidence type="ECO:0000256" key="1">
    <source>
        <dbReference type="ARBA" id="ARBA00006566"/>
    </source>
</evidence>
<dbReference type="SUPFAM" id="SSF54211">
    <property type="entry name" value="Ribosomal protein S5 domain 2-like"/>
    <property type="match status" value="1"/>
</dbReference>
<keyword evidence="5" id="KW-0067">ATP-binding</keyword>
<dbReference type="EMBL" id="AHZU02000129">
    <property type="protein sequence ID" value="KFG48141.1"/>
    <property type="molecule type" value="Genomic_DNA"/>
</dbReference>
<dbReference type="GO" id="GO:0005524">
    <property type="term" value="F:ATP binding"/>
    <property type="evidence" value="ECO:0007669"/>
    <property type="project" value="UniProtKB-KW"/>
</dbReference>
<dbReference type="InterPro" id="IPR019539">
    <property type="entry name" value="GalKase_N"/>
</dbReference>
<feature type="compositionally biased region" description="Low complexity" evidence="6">
    <location>
        <begin position="235"/>
        <end position="255"/>
    </location>
</feature>
<feature type="domain" description="GHMP kinase N-terminal" evidence="7">
    <location>
        <begin position="459"/>
        <end position="530"/>
    </location>
</feature>
<evidence type="ECO:0000313" key="11">
    <source>
        <dbReference type="Proteomes" id="UP000028837"/>
    </source>
</evidence>
<reference evidence="10 11" key="1">
    <citation type="submission" date="2014-02" db="EMBL/GenBank/DDBJ databases">
        <authorList>
            <person name="Sibley D."/>
            <person name="Venepally P."/>
            <person name="Karamycheva S."/>
            <person name="Hadjithomas M."/>
            <person name="Khan A."/>
            <person name="Brunk B."/>
            <person name="Roos D."/>
            <person name="Caler E."/>
            <person name="Lorenzi H."/>
        </authorList>
    </citation>
    <scope>NUCLEOTIDE SEQUENCE [LARGE SCALE GENOMIC DNA]</scope>
    <source>
        <strain evidence="10 11">GAB2-2007-GAL-DOM2</strain>
    </source>
</reference>
<dbReference type="VEuPathDB" id="ToxoDB:TGDOM2_229780"/>
<evidence type="ECO:0000256" key="2">
    <source>
        <dbReference type="ARBA" id="ARBA00022679"/>
    </source>
</evidence>
<comment type="caution">
    <text evidence="10">The sequence shown here is derived from an EMBL/GenBank/DDBJ whole genome shotgun (WGS) entry which is preliminary data.</text>
</comment>
<dbReference type="InterPro" id="IPR020568">
    <property type="entry name" value="Ribosomal_Su5_D2-typ_SF"/>
</dbReference>
<organism evidence="10 11">
    <name type="scientific">Toxoplasma gondii GAB2-2007-GAL-DOM2</name>
    <dbReference type="NCBI Taxonomy" id="1130820"/>
    <lineage>
        <taxon>Eukaryota</taxon>
        <taxon>Sar</taxon>
        <taxon>Alveolata</taxon>
        <taxon>Apicomplexa</taxon>
        <taxon>Conoidasida</taxon>
        <taxon>Coccidia</taxon>
        <taxon>Eucoccidiorida</taxon>
        <taxon>Eimeriorina</taxon>
        <taxon>Sarcocystidae</taxon>
        <taxon>Toxoplasma</taxon>
    </lineage>
</organism>
<keyword evidence="3" id="KW-0547">Nucleotide-binding</keyword>
<dbReference type="InterPro" id="IPR006204">
    <property type="entry name" value="GHMP_kinase_N_dom"/>
</dbReference>
<dbReference type="InterPro" id="IPR006203">
    <property type="entry name" value="GHMP_knse_ATP-bd_CS"/>
</dbReference>
<dbReference type="Proteomes" id="UP000028837">
    <property type="component" value="Unassembled WGS sequence"/>
</dbReference>
<dbReference type="Gene3D" id="1.20.1440.340">
    <property type="match status" value="1"/>
</dbReference>
<dbReference type="Gene3D" id="3.30.70.3170">
    <property type="match status" value="1"/>
</dbReference>
<dbReference type="AlphaFoldDB" id="A0A086KUS3"/>
<evidence type="ECO:0000256" key="6">
    <source>
        <dbReference type="SAM" id="MobiDB-lite"/>
    </source>
</evidence>
<dbReference type="Pfam" id="PF10509">
    <property type="entry name" value="GalKase_gal_bdg"/>
    <property type="match status" value="1"/>
</dbReference>
<dbReference type="Pfam" id="PF08544">
    <property type="entry name" value="GHMP_kinases_C"/>
    <property type="match status" value="1"/>
</dbReference>
<feature type="compositionally biased region" description="Basic and acidic residues" evidence="6">
    <location>
        <begin position="189"/>
        <end position="199"/>
    </location>
</feature>
<feature type="region of interest" description="Disordered" evidence="6">
    <location>
        <begin position="189"/>
        <end position="255"/>
    </location>
</feature>
<feature type="domain" description="Galactokinase N-terminal" evidence="9">
    <location>
        <begin position="125"/>
        <end position="173"/>
    </location>
</feature>
<dbReference type="InterPro" id="IPR036554">
    <property type="entry name" value="GHMP_kinase_C_sf"/>
</dbReference>
<evidence type="ECO:0000256" key="5">
    <source>
        <dbReference type="ARBA" id="ARBA00022840"/>
    </source>
</evidence>
<evidence type="ECO:0000313" key="10">
    <source>
        <dbReference type="EMBL" id="KFG48141.1"/>
    </source>
</evidence>
<dbReference type="Gene3D" id="3.30.230.10">
    <property type="match status" value="2"/>
</dbReference>
<dbReference type="InterPro" id="IPR019741">
    <property type="entry name" value="Galactokinase_CS"/>
</dbReference>
<dbReference type="GO" id="GO:0033858">
    <property type="term" value="F:N-acetylgalactosamine kinase activity"/>
    <property type="evidence" value="ECO:0007669"/>
    <property type="project" value="UniProtKB-EC"/>
</dbReference>
<evidence type="ECO:0000259" key="7">
    <source>
        <dbReference type="Pfam" id="PF00288"/>
    </source>
</evidence>
<dbReference type="GO" id="GO:0006012">
    <property type="term" value="P:galactose metabolic process"/>
    <property type="evidence" value="ECO:0007669"/>
    <property type="project" value="TreeGrafter"/>
</dbReference>
<dbReference type="PRINTS" id="PR00959">
    <property type="entry name" value="MEVGALKINASE"/>
</dbReference>
<dbReference type="Pfam" id="PF00288">
    <property type="entry name" value="GHMP_kinases_N"/>
    <property type="match status" value="1"/>
</dbReference>
<dbReference type="GO" id="GO:0005829">
    <property type="term" value="C:cytosol"/>
    <property type="evidence" value="ECO:0007669"/>
    <property type="project" value="TreeGrafter"/>
</dbReference>
<comment type="similarity">
    <text evidence="1">Belongs to the GHMP kinase family. GalK subfamily.</text>
</comment>
<evidence type="ECO:0000256" key="4">
    <source>
        <dbReference type="ARBA" id="ARBA00022777"/>
    </source>
</evidence>
<evidence type="ECO:0000259" key="8">
    <source>
        <dbReference type="Pfam" id="PF08544"/>
    </source>
</evidence>
<dbReference type="GO" id="GO:0004335">
    <property type="term" value="F:galactokinase activity"/>
    <property type="evidence" value="ECO:0007669"/>
    <property type="project" value="TreeGrafter"/>
</dbReference>
<feature type="region of interest" description="Disordered" evidence="6">
    <location>
        <begin position="309"/>
        <end position="400"/>
    </location>
</feature>
<feature type="domain" description="GHMP kinase C-terminal" evidence="8">
    <location>
        <begin position="706"/>
        <end position="777"/>
    </location>
</feature>
<sequence>MDASPRPAAIRRHCLRNARAANRFVFSAVFASRPPTHAAALWSPERRGVKGSLLPFLALVAQLAAVAVSLPRSPKVAAEACGVRTPNTRKQRATGCPLLRQAYNMAKTENAPAEAASLAAEAVRAFQKAFDSSLPDFLAVAPGRINIIGEHLDYSGYSVLPMAINRFTTCAIRSVPHLNSLSGATVELARETESRHGGEKGAVSTHSLECPDTPQRNGDASRLESSEASSDDRSSSSLIPVSSSPLPSSPQCSAASSLSLPSAFSLSPSLPSSAPFIDLRHTSERSFASLSVQSPEALPALLRRLTAAEKGGRKRGEGAREQNEQAREQNEQAREERHVTRGDSAREPSAERDAEAVREIKRTREKGECDVSEKNHAKAERATQESTDAKETETERPKNESWHKYPLAAVVGVLEYLISGKDLNAVGRLVGAGRTEEERQKELCTWRTACEKAFLASDGRRLPRLQILIGGNLPMAAGLSSSSALVTAAVTCVCTALNLSVTREEIAELATRSERHVGTAGGGMDQSVIAVSSENSATLVSFSPLHTRPVRLPEGFAFAVAHTLVESPKAVHAAKLFNKRVLECLFAALLLFKLTQPGKPLPRGEALRSWTLRRSQELAGVSLSEAVALSQAKLEQEYSKRQLEEELGSTVISEVVDLLPVMEAVWTQNDVFCLRQRAVHVFSEAARVHAFVAACEHPDSSFVEKLEAVSKLMDASHLSCSHLYDCSCEEADRFVSVAVDTGGAAASRMTGAGWGGCTVSLLPNEDAGRQFIARLRGLFVEESPALAENGGAPRNAAERLATCLRWDALSSEGKASAAQQPSSPSSSRCSSLSSSVSPGLSSSAFGCSSASSERAEHLREADRVDSVLFVVKAVGGVELLRVSSGERGGGRRRAAAAEHWSLEAVPLPRKSFPASAVLSRPKF</sequence>